<dbReference type="EMBL" id="CM009755">
    <property type="protein sequence ID" value="PUZ49226.1"/>
    <property type="molecule type" value="Genomic_DNA"/>
</dbReference>
<organism evidence="1 2">
    <name type="scientific">Panicum hallii var. hallii</name>
    <dbReference type="NCBI Taxonomy" id="1504633"/>
    <lineage>
        <taxon>Eukaryota</taxon>
        <taxon>Viridiplantae</taxon>
        <taxon>Streptophyta</taxon>
        <taxon>Embryophyta</taxon>
        <taxon>Tracheophyta</taxon>
        <taxon>Spermatophyta</taxon>
        <taxon>Magnoliopsida</taxon>
        <taxon>Liliopsida</taxon>
        <taxon>Poales</taxon>
        <taxon>Poaceae</taxon>
        <taxon>PACMAD clade</taxon>
        <taxon>Panicoideae</taxon>
        <taxon>Panicodae</taxon>
        <taxon>Paniceae</taxon>
        <taxon>Panicinae</taxon>
        <taxon>Panicum</taxon>
        <taxon>Panicum sect. Panicum</taxon>
    </lineage>
</organism>
<dbReference type="AlphaFoldDB" id="A0A2T7D0V1"/>
<reference evidence="1 2" key="1">
    <citation type="submission" date="2018-04" db="EMBL/GenBank/DDBJ databases">
        <title>WGS assembly of Panicum hallii var. hallii HAL2.</title>
        <authorList>
            <person name="Lovell J."/>
            <person name="Jenkins J."/>
            <person name="Lowry D."/>
            <person name="Mamidi S."/>
            <person name="Sreedasyam A."/>
            <person name="Weng X."/>
            <person name="Barry K."/>
            <person name="Bonette J."/>
            <person name="Campitelli B."/>
            <person name="Daum C."/>
            <person name="Gordon S."/>
            <person name="Gould B."/>
            <person name="Lipzen A."/>
            <person name="MacQueen A."/>
            <person name="Palacio-Mejia J."/>
            <person name="Plott C."/>
            <person name="Shakirov E."/>
            <person name="Shu S."/>
            <person name="Yoshinaga Y."/>
            <person name="Zane M."/>
            <person name="Rokhsar D."/>
            <person name="Grimwood J."/>
            <person name="Schmutz J."/>
            <person name="Juenger T."/>
        </authorList>
    </citation>
    <scope>NUCLEOTIDE SEQUENCE [LARGE SCALE GENOMIC DNA]</scope>
    <source>
        <strain evidence="2">cv. HAL2</strain>
    </source>
</reference>
<name>A0A2T7D0V1_9POAL</name>
<dbReference type="Gramene" id="PUZ49226">
    <property type="protein sequence ID" value="PUZ49226"/>
    <property type="gene ID" value="GQ55_7G309300"/>
</dbReference>
<dbReference type="Proteomes" id="UP000244336">
    <property type="component" value="Chromosome 7"/>
</dbReference>
<keyword evidence="2" id="KW-1185">Reference proteome</keyword>
<accession>A0A2T7D0V1</accession>
<evidence type="ECO:0000313" key="2">
    <source>
        <dbReference type="Proteomes" id="UP000244336"/>
    </source>
</evidence>
<evidence type="ECO:0000313" key="1">
    <source>
        <dbReference type="EMBL" id="PUZ49226.1"/>
    </source>
</evidence>
<gene>
    <name evidence="1" type="ORF">GQ55_7G309300</name>
</gene>
<sequence length="52" mass="5477">MGSTVSLIHRRSGRECGFDPGSDAGTRYATAPAAAVVTHDLHDGLRLCTAYD</sequence>
<protein>
    <submittedName>
        <fullName evidence="1">Uncharacterized protein</fullName>
    </submittedName>
</protein>
<proteinExistence type="predicted"/>